<organism evidence="2 3">
    <name type="scientific">Nocardia jiangxiensis</name>
    <dbReference type="NCBI Taxonomy" id="282685"/>
    <lineage>
        <taxon>Bacteria</taxon>
        <taxon>Bacillati</taxon>
        <taxon>Actinomycetota</taxon>
        <taxon>Actinomycetes</taxon>
        <taxon>Mycobacteriales</taxon>
        <taxon>Nocardiaceae</taxon>
        <taxon>Nocardia</taxon>
    </lineage>
</organism>
<dbReference type="RefSeq" id="WP_387403434.1">
    <property type="nucleotide sequence ID" value="NZ_JBIAQY010000003.1"/>
</dbReference>
<evidence type="ECO:0000313" key="2">
    <source>
        <dbReference type="EMBL" id="MFF3568400.1"/>
    </source>
</evidence>
<comment type="caution">
    <text evidence="2">The sequence shown here is derived from an EMBL/GenBank/DDBJ whole genome shotgun (WGS) entry which is preliminary data.</text>
</comment>
<proteinExistence type="predicted"/>
<accession>A0ABW6RYT2</accession>
<evidence type="ECO:0008006" key="4">
    <source>
        <dbReference type="Google" id="ProtNLM"/>
    </source>
</evidence>
<keyword evidence="1" id="KW-0812">Transmembrane</keyword>
<keyword evidence="1" id="KW-1133">Transmembrane helix</keyword>
<dbReference type="EMBL" id="JBIAQY010000003">
    <property type="protein sequence ID" value="MFF3568400.1"/>
    <property type="molecule type" value="Genomic_DNA"/>
</dbReference>
<keyword evidence="3" id="KW-1185">Reference proteome</keyword>
<gene>
    <name evidence="2" type="ORF">ACFYXQ_11570</name>
</gene>
<keyword evidence="1" id="KW-0472">Membrane</keyword>
<dbReference type="Proteomes" id="UP001601992">
    <property type="component" value="Unassembled WGS sequence"/>
</dbReference>
<feature type="transmembrane region" description="Helical" evidence="1">
    <location>
        <begin position="12"/>
        <end position="31"/>
    </location>
</feature>
<protein>
    <recommendedName>
        <fullName evidence="4">Antimicrobial peptide system protein, SdpA family</fullName>
    </recommendedName>
</protein>
<evidence type="ECO:0000313" key="3">
    <source>
        <dbReference type="Proteomes" id="UP001601992"/>
    </source>
</evidence>
<name>A0ABW6RYT2_9NOCA</name>
<reference evidence="2 3" key="1">
    <citation type="submission" date="2024-10" db="EMBL/GenBank/DDBJ databases">
        <title>The Natural Products Discovery Center: Release of the First 8490 Sequenced Strains for Exploring Actinobacteria Biosynthetic Diversity.</title>
        <authorList>
            <person name="Kalkreuter E."/>
            <person name="Kautsar S.A."/>
            <person name="Yang D."/>
            <person name="Bader C.D."/>
            <person name="Teijaro C.N."/>
            <person name="Fluegel L."/>
            <person name="Davis C.M."/>
            <person name="Simpson J.R."/>
            <person name="Lauterbach L."/>
            <person name="Steele A.D."/>
            <person name="Gui C."/>
            <person name="Meng S."/>
            <person name="Li G."/>
            <person name="Viehrig K."/>
            <person name="Ye F."/>
            <person name="Su P."/>
            <person name="Kiefer A.F."/>
            <person name="Nichols A."/>
            <person name="Cepeda A.J."/>
            <person name="Yan W."/>
            <person name="Fan B."/>
            <person name="Jiang Y."/>
            <person name="Adhikari A."/>
            <person name="Zheng C.-J."/>
            <person name="Schuster L."/>
            <person name="Cowan T.M."/>
            <person name="Smanski M.J."/>
            <person name="Chevrette M.G."/>
            <person name="De Carvalho L.P.S."/>
            <person name="Shen B."/>
        </authorList>
    </citation>
    <scope>NUCLEOTIDE SEQUENCE [LARGE SCALE GENOMIC DNA]</scope>
    <source>
        <strain evidence="2 3">NPDC002593</strain>
    </source>
</reference>
<evidence type="ECO:0000256" key="1">
    <source>
        <dbReference type="SAM" id="Phobius"/>
    </source>
</evidence>
<sequence length="175" mass="18451">MGAARDWRRAGAILGIVGVLIVVPAVLTALVPTRETPVTRGTTIRLTAPGRTPDTIEFSGVDGWQQRPTGDRTTAVLDGPNGRILLVSVVNGVTDFDAAAQWRRKVLGAQAFPVREDGGKVANTYGFTGPTCRGETRAGVCAILGNHNLAVSMLLSGTDIDADLQPIVYTLRVTS</sequence>